<feature type="compositionally biased region" description="Low complexity" evidence="1">
    <location>
        <begin position="356"/>
        <end position="365"/>
    </location>
</feature>
<dbReference type="PANTHER" id="PTHR13066:SF2">
    <property type="entry name" value="GOLGIN-45"/>
    <property type="match status" value="1"/>
</dbReference>
<dbReference type="InterPro" id="IPR027095">
    <property type="entry name" value="Golgin-45"/>
</dbReference>
<feature type="region of interest" description="Disordered" evidence="1">
    <location>
        <begin position="1"/>
        <end position="23"/>
    </location>
</feature>
<feature type="compositionally biased region" description="Low complexity" evidence="1">
    <location>
        <begin position="75"/>
        <end position="90"/>
    </location>
</feature>
<proteinExistence type="predicted"/>
<dbReference type="GO" id="GO:0007030">
    <property type="term" value="P:Golgi organization"/>
    <property type="evidence" value="ECO:0007669"/>
    <property type="project" value="InterPro"/>
</dbReference>
<sequence>MQEREQPGALLEPRTSATTRNLSGSEVSAVYATSAHMGIAHRVITLVPTTTSFDQSGKISFSPRTSNASPPRPIATVSPTASSSPTPESARFASELRSRQQEPRVRSCSVQADETGIDVDILLHVEEMVRTQRSLVLPSYSSLVGLTSSPAETLCRMEERPLSLLNCLQENERLREALTLQVKVNKDLKRLVAGAMAGDRELADRLIGVTAESAANSRFMEAADSAAIAADIWRAKCLACRVVAGEAGRKAARYARQVEITRHALAHLLGERARLRTCLVEAIETLLPRETRAPIQASDTLALAALCQKLARTDLKQPSDIKNLVLCNGDTPGEQLAVSALLNTHCTEPAQHACGSEPSSPTSLPHLPPAPQTPKDDSDFVSRALRRFVSTRALESESTRFLVCRHCKGDILDL</sequence>
<dbReference type="AlphaFoldDB" id="A0A0X3PDP3"/>
<protein>
    <submittedName>
        <fullName evidence="2">Uncharacterized protein</fullName>
    </submittedName>
</protein>
<feature type="region of interest" description="Disordered" evidence="1">
    <location>
        <begin position="351"/>
        <end position="379"/>
    </location>
</feature>
<evidence type="ECO:0000313" key="2">
    <source>
        <dbReference type="EMBL" id="JAP49974.1"/>
    </source>
</evidence>
<dbReference type="GO" id="GO:0043001">
    <property type="term" value="P:Golgi to plasma membrane protein transport"/>
    <property type="evidence" value="ECO:0007669"/>
    <property type="project" value="InterPro"/>
</dbReference>
<evidence type="ECO:0000256" key="1">
    <source>
        <dbReference type="SAM" id="MobiDB-lite"/>
    </source>
</evidence>
<name>A0A0X3PDP3_SCHSO</name>
<dbReference type="EMBL" id="GEEE01013251">
    <property type="protein sequence ID" value="JAP49974.1"/>
    <property type="molecule type" value="Transcribed_RNA"/>
</dbReference>
<feature type="region of interest" description="Disordered" evidence="1">
    <location>
        <begin position="54"/>
        <end position="109"/>
    </location>
</feature>
<gene>
    <name evidence="2" type="ORF">TR118662</name>
</gene>
<dbReference type="PANTHER" id="PTHR13066">
    <property type="entry name" value="BASIC LEUCINE ZIPPER NUCLEAR FACTOR 1 BLZF1 PROTEIN"/>
    <property type="match status" value="1"/>
</dbReference>
<reference evidence="2" key="1">
    <citation type="submission" date="2016-01" db="EMBL/GenBank/DDBJ databases">
        <title>Reference transcriptome for the parasite Schistocephalus solidus: insights into the molecular evolution of parasitism.</title>
        <authorList>
            <person name="Hebert F.O."/>
            <person name="Grambauer S."/>
            <person name="Barber I."/>
            <person name="Landry C.R."/>
            <person name="Aubin-Horth N."/>
        </authorList>
    </citation>
    <scope>NUCLEOTIDE SEQUENCE</scope>
</reference>
<feature type="compositionally biased region" description="Basic and acidic residues" evidence="1">
    <location>
        <begin position="94"/>
        <end position="105"/>
    </location>
</feature>
<dbReference type="GO" id="GO:0000139">
    <property type="term" value="C:Golgi membrane"/>
    <property type="evidence" value="ECO:0007669"/>
    <property type="project" value="TreeGrafter"/>
</dbReference>
<organism evidence="2">
    <name type="scientific">Schistocephalus solidus</name>
    <name type="common">Tapeworm</name>
    <dbReference type="NCBI Taxonomy" id="70667"/>
    <lineage>
        <taxon>Eukaryota</taxon>
        <taxon>Metazoa</taxon>
        <taxon>Spiralia</taxon>
        <taxon>Lophotrochozoa</taxon>
        <taxon>Platyhelminthes</taxon>
        <taxon>Cestoda</taxon>
        <taxon>Eucestoda</taxon>
        <taxon>Diphyllobothriidea</taxon>
        <taxon>Diphyllobothriidae</taxon>
        <taxon>Schistocephalus</taxon>
    </lineage>
</organism>
<feature type="compositionally biased region" description="Polar residues" evidence="1">
    <location>
        <begin position="54"/>
        <end position="69"/>
    </location>
</feature>
<accession>A0A0X3PDP3</accession>